<protein>
    <submittedName>
        <fullName evidence="8 9">39S ribosomal protein L41, mitochondrial</fullName>
    </submittedName>
</protein>
<sequence>MNSLISYVPKRGVRSLNPFHFKAPYFFFKKGSKGQRKVGPMYKENSQWPGQNREFPELSPKFMKLNPEKLHNYTGVHPTGYRDEVTDEFVAIEEMVPELVVPDLTNFKLKPYVSFKTDIEIETLKTKYREKVKKLGSAELADLSTQEEDRWPPPPMKAKTLFDLFYAEEVRKNFKEGKYDKNS</sequence>
<evidence type="ECO:0000256" key="4">
    <source>
        <dbReference type="ARBA" id="ARBA00022980"/>
    </source>
</evidence>
<dbReference type="WBParaSite" id="SSTP_0000106300.1">
    <property type="protein sequence ID" value="SSTP_0000106300.1"/>
    <property type="gene ID" value="SSTP_0000106300"/>
</dbReference>
<evidence type="ECO:0000313" key="7">
    <source>
        <dbReference type="Proteomes" id="UP000035681"/>
    </source>
</evidence>
<evidence type="ECO:0000256" key="2">
    <source>
        <dbReference type="ARBA" id="ARBA00010152"/>
    </source>
</evidence>
<proteinExistence type="inferred from homology"/>
<dbReference type="STRING" id="6248.A0A0K0DUZ7"/>
<dbReference type="Pfam" id="PF09809">
    <property type="entry name" value="MRP-L27"/>
    <property type="match status" value="1"/>
</dbReference>
<keyword evidence="6" id="KW-0687">Ribonucleoprotein</keyword>
<keyword evidence="4" id="KW-0689">Ribosomal protein</keyword>
<keyword evidence="3" id="KW-0809">Transit peptide</keyword>
<evidence type="ECO:0000256" key="3">
    <source>
        <dbReference type="ARBA" id="ARBA00022946"/>
    </source>
</evidence>
<evidence type="ECO:0000256" key="5">
    <source>
        <dbReference type="ARBA" id="ARBA00023128"/>
    </source>
</evidence>
<keyword evidence="7" id="KW-1185">Reference proteome</keyword>
<reference evidence="8" key="1">
    <citation type="submission" date="2015-08" db="UniProtKB">
        <authorList>
            <consortium name="WormBaseParasite"/>
        </authorList>
    </citation>
    <scope>IDENTIFICATION</scope>
</reference>
<dbReference type="GO" id="GO:0005762">
    <property type="term" value="C:mitochondrial large ribosomal subunit"/>
    <property type="evidence" value="ECO:0007669"/>
    <property type="project" value="InterPro"/>
</dbReference>
<dbReference type="GO" id="GO:0003735">
    <property type="term" value="F:structural constituent of ribosome"/>
    <property type="evidence" value="ECO:0007669"/>
    <property type="project" value="InterPro"/>
</dbReference>
<dbReference type="AlphaFoldDB" id="A0A0K0DUZ7"/>
<dbReference type="InterPro" id="IPR019189">
    <property type="entry name" value="Ribosomal_mL41"/>
</dbReference>
<organism evidence="8">
    <name type="scientific">Strongyloides stercoralis</name>
    <name type="common">Threadworm</name>
    <dbReference type="NCBI Taxonomy" id="6248"/>
    <lineage>
        <taxon>Eukaryota</taxon>
        <taxon>Metazoa</taxon>
        <taxon>Ecdysozoa</taxon>
        <taxon>Nematoda</taxon>
        <taxon>Chromadorea</taxon>
        <taxon>Rhabditida</taxon>
        <taxon>Tylenchina</taxon>
        <taxon>Panagrolaimomorpha</taxon>
        <taxon>Strongyloidoidea</taxon>
        <taxon>Strongyloididae</taxon>
        <taxon>Strongyloides</taxon>
    </lineage>
</organism>
<dbReference type="WBParaSite" id="TCONS_00005937.p1">
    <property type="protein sequence ID" value="TCONS_00005937.p1"/>
    <property type="gene ID" value="XLOC_004144"/>
</dbReference>
<dbReference type="GO" id="GO:0006412">
    <property type="term" value="P:translation"/>
    <property type="evidence" value="ECO:0007669"/>
    <property type="project" value="TreeGrafter"/>
</dbReference>
<keyword evidence="5" id="KW-0496">Mitochondrion</keyword>
<dbReference type="PANTHER" id="PTHR21338">
    <property type="entry name" value="MITOCHONDRIAL RIBOSOMAL PROTEIN L41"/>
    <property type="match status" value="1"/>
</dbReference>
<dbReference type="Proteomes" id="UP000035681">
    <property type="component" value="Unplaced"/>
</dbReference>
<evidence type="ECO:0000313" key="9">
    <source>
        <dbReference type="WBParaSite" id="TCONS_00005937.p1"/>
    </source>
</evidence>
<accession>A0A0K0DUZ7</accession>
<dbReference type="PANTHER" id="PTHR21338:SF0">
    <property type="entry name" value="LARGE RIBOSOMAL SUBUNIT PROTEIN ML41"/>
    <property type="match status" value="1"/>
</dbReference>
<comment type="subcellular location">
    <subcellularLocation>
        <location evidence="1">Mitochondrion</location>
    </subcellularLocation>
</comment>
<evidence type="ECO:0000313" key="8">
    <source>
        <dbReference type="WBParaSite" id="SSTP_0000106300.1"/>
    </source>
</evidence>
<evidence type="ECO:0000256" key="1">
    <source>
        <dbReference type="ARBA" id="ARBA00004173"/>
    </source>
</evidence>
<name>A0A0K0DUZ7_STRER</name>
<comment type="similarity">
    <text evidence="2">Belongs to the mitochondrion-specific ribosomal protein mL41 family.</text>
</comment>
<evidence type="ECO:0000256" key="6">
    <source>
        <dbReference type="ARBA" id="ARBA00023274"/>
    </source>
</evidence>